<dbReference type="RefSeq" id="WP_090412010.1">
    <property type="nucleotide sequence ID" value="NZ_FNOY01000007.1"/>
</dbReference>
<dbReference type="SMART" id="SM00671">
    <property type="entry name" value="SEL1"/>
    <property type="match status" value="3"/>
</dbReference>
<dbReference type="Proteomes" id="UP000198640">
    <property type="component" value="Unassembled WGS sequence"/>
</dbReference>
<dbReference type="InterPro" id="IPR006597">
    <property type="entry name" value="Sel1-like"/>
</dbReference>
<reference evidence="1 2" key="1">
    <citation type="submission" date="2016-10" db="EMBL/GenBank/DDBJ databases">
        <authorList>
            <person name="de Groot N.N."/>
        </authorList>
    </citation>
    <scope>NUCLEOTIDE SEQUENCE [LARGE SCALE GENOMIC DNA]</scope>
    <source>
        <strain evidence="1 2">Nm1</strain>
    </source>
</reference>
<accession>A0A1H3ECY3</accession>
<evidence type="ECO:0000313" key="1">
    <source>
        <dbReference type="EMBL" id="SDX75774.1"/>
    </source>
</evidence>
<gene>
    <name evidence="1" type="ORF">SAMN05421881_100769</name>
</gene>
<dbReference type="OrthoDB" id="5365194at2"/>
<dbReference type="SUPFAM" id="SSF81901">
    <property type="entry name" value="HCP-like"/>
    <property type="match status" value="1"/>
</dbReference>
<protein>
    <recommendedName>
        <fullName evidence="3">Sel1 repeat-containing protein</fullName>
    </recommendedName>
</protein>
<proteinExistence type="predicted"/>
<dbReference type="InterPro" id="IPR011990">
    <property type="entry name" value="TPR-like_helical_dom_sf"/>
</dbReference>
<keyword evidence="2" id="KW-1185">Reference proteome</keyword>
<dbReference type="PROSITE" id="PS51257">
    <property type="entry name" value="PROKAR_LIPOPROTEIN"/>
    <property type="match status" value="1"/>
</dbReference>
<dbReference type="Gene3D" id="1.25.40.10">
    <property type="entry name" value="Tetratricopeptide repeat domain"/>
    <property type="match status" value="1"/>
</dbReference>
<organism evidence="1 2">
    <name type="scientific">Nitrosomonas halophila</name>
    <dbReference type="NCBI Taxonomy" id="44576"/>
    <lineage>
        <taxon>Bacteria</taxon>
        <taxon>Pseudomonadati</taxon>
        <taxon>Pseudomonadota</taxon>
        <taxon>Betaproteobacteria</taxon>
        <taxon>Nitrosomonadales</taxon>
        <taxon>Nitrosomonadaceae</taxon>
        <taxon>Nitrosomonas</taxon>
    </lineage>
</organism>
<dbReference type="Pfam" id="PF08238">
    <property type="entry name" value="Sel1"/>
    <property type="match status" value="3"/>
</dbReference>
<dbReference type="STRING" id="44576.SAMN05421881_100769"/>
<dbReference type="PANTHER" id="PTHR11102:SF160">
    <property type="entry name" value="ERAD-ASSOCIATED E3 UBIQUITIN-PROTEIN LIGASE COMPONENT HRD3"/>
    <property type="match status" value="1"/>
</dbReference>
<dbReference type="EMBL" id="FNOY01000007">
    <property type="protein sequence ID" value="SDX75774.1"/>
    <property type="molecule type" value="Genomic_DNA"/>
</dbReference>
<name>A0A1H3ECY3_9PROT</name>
<evidence type="ECO:0008006" key="3">
    <source>
        <dbReference type="Google" id="ProtNLM"/>
    </source>
</evidence>
<dbReference type="InterPro" id="IPR050767">
    <property type="entry name" value="Sel1_AlgK"/>
</dbReference>
<dbReference type="AlphaFoldDB" id="A0A1H3ECY3"/>
<evidence type="ECO:0000313" key="2">
    <source>
        <dbReference type="Proteomes" id="UP000198640"/>
    </source>
</evidence>
<dbReference type="PANTHER" id="PTHR11102">
    <property type="entry name" value="SEL-1-LIKE PROTEIN"/>
    <property type="match status" value="1"/>
</dbReference>
<sequence>MKIIIFLLFTVLGLAGCGGKESAEQAAQDESQKMLMMDEVTAIDELPSFLKEGLSKEEQDELRKQIMPTLDDGLTPEERFQKLRRDAEAGDPDAQNALGAMFYTGEAVSRDAAGNIMDYDPVSAAGWFFRAAEKGHAEAQFNLGLLYLHGDGVEKDIETALKWFTQSAEQGNADAQNNLGVIYLTGEGVEQDSDEAIKWFEKAAEQGNEEAKENLEAVRSGQN</sequence>